<feature type="compositionally biased region" description="Basic and acidic residues" evidence="1">
    <location>
        <begin position="7"/>
        <end position="24"/>
    </location>
</feature>
<comment type="caution">
    <text evidence="2">The sequence shown here is derived from an EMBL/GenBank/DDBJ whole genome shotgun (WGS) entry which is preliminary data.</text>
</comment>
<sequence length="24" mass="2746">DMQDIGITKHEKKPVQTDDHALLL</sequence>
<dbReference type="AlphaFoldDB" id="A0A8S3JW15"/>
<reference evidence="2" key="1">
    <citation type="submission" date="2021-02" db="EMBL/GenBank/DDBJ databases">
        <authorList>
            <person name="Nowell W R."/>
        </authorList>
    </citation>
    <scope>NUCLEOTIDE SEQUENCE</scope>
</reference>
<accession>A0A8S3JW15</accession>
<protein>
    <submittedName>
        <fullName evidence="2">Uncharacterized protein</fullName>
    </submittedName>
</protein>
<proteinExistence type="predicted"/>
<feature type="non-terminal residue" evidence="2">
    <location>
        <position position="1"/>
    </location>
</feature>
<name>A0A8S3JW15_9BILA</name>
<dbReference type="EMBL" id="CAJOBJ010369947">
    <property type="protein sequence ID" value="CAF5222948.1"/>
    <property type="molecule type" value="Genomic_DNA"/>
</dbReference>
<evidence type="ECO:0000313" key="2">
    <source>
        <dbReference type="EMBL" id="CAF5222948.1"/>
    </source>
</evidence>
<gene>
    <name evidence="2" type="ORF">GIL414_LOCUS85335</name>
</gene>
<evidence type="ECO:0000313" key="3">
    <source>
        <dbReference type="Proteomes" id="UP000681720"/>
    </source>
</evidence>
<dbReference type="Proteomes" id="UP000681720">
    <property type="component" value="Unassembled WGS sequence"/>
</dbReference>
<feature type="region of interest" description="Disordered" evidence="1">
    <location>
        <begin position="1"/>
        <end position="24"/>
    </location>
</feature>
<organism evidence="2 3">
    <name type="scientific">Rotaria magnacalcarata</name>
    <dbReference type="NCBI Taxonomy" id="392030"/>
    <lineage>
        <taxon>Eukaryota</taxon>
        <taxon>Metazoa</taxon>
        <taxon>Spiralia</taxon>
        <taxon>Gnathifera</taxon>
        <taxon>Rotifera</taxon>
        <taxon>Eurotatoria</taxon>
        <taxon>Bdelloidea</taxon>
        <taxon>Philodinida</taxon>
        <taxon>Philodinidae</taxon>
        <taxon>Rotaria</taxon>
    </lineage>
</organism>
<evidence type="ECO:0000256" key="1">
    <source>
        <dbReference type="SAM" id="MobiDB-lite"/>
    </source>
</evidence>